<protein>
    <submittedName>
        <fullName evidence="2">Uncharacterized protein</fullName>
    </submittedName>
</protein>
<keyword evidence="1" id="KW-0472">Membrane</keyword>
<keyword evidence="3" id="KW-1185">Reference proteome</keyword>
<feature type="transmembrane region" description="Helical" evidence="1">
    <location>
        <begin position="70"/>
        <end position="91"/>
    </location>
</feature>
<dbReference type="GeneID" id="10277188"/>
<reference evidence="3" key="1">
    <citation type="submission" date="2011-02" db="EMBL/GenBank/DDBJ databases">
        <title>Complete sequence of Methanobacterium sp. AL-21.</title>
        <authorList>
            <consortium name="US DOE Joint Genome Institute"/>
            <person name="Lucas S."/>
            <person name="Copeland A."/>
            <person name="Lapidus A."/>
            <person name="Cheng J.-F."/>
            <person name="Goodwin L."/>
            <person name="Pitluck S."/>
            <person name="Chertkov O."/>
            <person name="Detter J.C."/>
            <person name="Han C."/>
            <person name="Tapia R."/>
            <person name="Land M."/>
            <person name="Hauser L."/>
            <person name="Kyrpides N."/>
            <person name="Ivanova N."/>
            <person name="Mikhailova N."/>
            <person name="Pagani I."/>
            <person name="Cadillo-Quiroz H."/>
            <person name="Imachi H."/>
            <person name="Zinder S."/>
            <person name="Liu W."/>
            <person name="Woyke T."/>
        </authorList>
    </citation>
    <scope>NUCLEOTIDE SEQUENCE [LARGE SCALE GENOMIC DNA]</scope>
    <source>
        <strain evidence="3">AL-21</strain>
    </source>
</reference>
<dbReference type="OrthoDB" id="64172at2157"/>
<dbReference type="InterPro" id="IPR043941">
    <property type="entry name" value="EMC6-arch"/>
</dbReference>
<dbReference type="KEGG" id="mel:Metbo_0741"/>
<keyword evidence="1" id="KW-0812">Transmembrane</keyword>
<name>F0TAW6_METLA</name>
<accession>F0TAW6</accession>
<dbReference type="Proteomes" id="UP000007490">
    <property type="component" value="Chromosome"/>
</dbReference>
<organism evidence="2 3">
    <name type="scientific">Methanobacterium lacus (strain AL-21)</name>
    <dbReference type="NCBI Taxonomy" id="877455"/>
    <lineage>
        <taxon>Archaea</taxon>
        <taxon>Methanobacteriati</taxon>
        <taxon>Methanobacteriota</taxon>
        <taxon>Methanomada group</taxon>
        <taxon>Methanobacteria</taxon>
        <taxon>Methanobacteriales</taxon>
        <taxon>Methanobacteriaceae</taxon>
        <taxon>Methanobacterium</taxon>
    </lineage>
</organism>
<dbReference type="eggNOG" id="arCOG05042">
    <property type="taxonomic scope" value="Archaea"/>
</dbReference>
<dbReference type="HOGENOM" id="CLU_183480_0_0_2"/>
<keyword evidence="1" id="KW-1133">Transmembrane helix</keyword>
<dbReference type="EMBL" id="CP002551">
    <property type="protein sequence ID" value="ADZ08992.1"/>
    <property type="molecule type" value="Genomic_DNA"/>
</dbReference>
<sequence length="101" mass="11106">MEVDAKVTILHVIGGLIAAYLSYGLTTGLFNGINNEAIAIIIALIILYGFGQLAERIFGKEAVGGFKGWIWSGIVPFFFVWLVVWIILFNINPVPPINTVR</sequence>
<evidence type="ECO:0000313" key="3">
    <source>
        <dbReference type="Proteomes" id="UP000007490"/>
    </source>
</evidence>
<evidence type="ECO:0000313" key="2">
    <source>
        <dbReference type="EMBL" id="ADZ08992.1"/>
    </source>
</evidence>
<dbReference type="RefSeq" id="WP_013644343.1">
    <property type="nucleotide sequence ID" value="NC_015216.1"/>
</dbReference>
<proteinExistence type="predicted"/>
<evidence type="ECO:0000256" key="1">
    <source>
        <dbReference type="SAM" id="Phobius"/>
    </source>
</evidence>
<feature type="transmembrane region" description="Helical" evidence="1">
    <location>
        <begin position="37"/>
        <end position="58"/>
    </location>
</feature>
<dbReference type="AlphaFoldDB" id="F0TAW6"/>
<feature type="transmembrane region" description="Helical" evidence="1">
    <location>
        <begin position="7"/>
        <end position="25"/>
    </location>
</feature>
<dbReference type="Pfam" id="PF19094">
    <property type="entry name" value="EMC6_arch"/>
    <property type="match status" value="1"/>
</dbReference>
<gene>
    <name evidence="2" type="ordered locus">Metbo_0741</name>
</gene>
<reference evidence="2 3" key="2">
    <citation type="journal article" date="2014" name="Int. J. Syst. Evol. Microbiol.">
        <title>Methanobacterium paludis sp. nov. and a novel strain of Methanobacterium lacus isolated from northern peatlands.</title>
        <authorList>
            <person name="Cadillo-Quiroz H."/>
            <person name="Brauer S.L."/>
            <person name="Goodson N."/>
            <person name="Yavitt J.B."/>
            <person name="Zinder S.H."/>
        </authorList>
    </citation>
    <scope>NUCLEOTIDE SEQUENCE [LARGE SCALE GENOMIC DNA]</scope>
    <source>
        <strain evidence="2 3">AL-21</strain>
    </source>
</reference>